<dbReference type="EMBL" id="CAJOAX010002800">
    <property type="protein sequence ID" value="CAF3819620.1"/>
    <property type="molecule type" value="Genomic_DNA"/>
</dbReference>
<dbReference type="AlphaFoldDB" id="A0A819CKT3"/>
<accession>A0A819CKT3</accession>
<organism evidence="5 6">
    <name type="scientific">Rotaria sordida</name>
    <dbReference type="NCBI Taxonomy" id="392033"/>
    <lineage>
        <taxon>Eukaryota</taxon>
        <taxon>Metazoa</taxon>
        <taxon>Spiralia</taxon>
        <taxon>Gnathifera</taxon>
        <taxon>Rotifera</taxon>
        <taxon>Eurotatoria</taxon>
        <taxon>Bdelloidea</taxon>
        <taxon>Philodinida</taxon>
        <taxon>Philodinidae</taxon>
        <taxon>Rotaria</taxon>
    </lineage>
</organism>
<reference evidence="5" key="1">
    <citation type="submission" date="2021-02" db="EMBL/GenBank/DDBJ databases">
        <authorList>
            <person name="Nowell W R."/>
        </authorList>
    </citation>
    <scope>NUCLEOTIDE SEQUENCE</scope>
</reference>
<comment type="caution">
    <text evidence="5">The sequence shown here is derived from an EMBL/GenBank/DDBJ whole genome shotgun (WGS) entry which is preliminary data.</text>
</comment>
<evidence type="ECO:0000313" key="5">
    <source>
        <dbReference type="EMBL" id="CAF3819620.1"/>
    </source>
</evidence>
<sequence length="70" mass="7978">MLICNGCISDFVPAAIPRTSNFDIMVEPIHEDPERYAVNFIVDSTPQQPRPWTTDWDAKLGDIMSKKQLN</sequence>
<evidence type="ECO:0000313" key="4">
    <source>
        <dbReference type="EMBL" id="CAF3792907.1"/>
    </source>
</evidence>
<evidence type="ECO:0000313" key="3">
    <source>
        <dbReference type="EMBL" id="CAF0943250.1"/>
    </source>
</evidence>
<dbReference type="EMBL" id="CAJNOL010000157">
    <property type="protein sequence ID" value="CAF0893315.1"/>
    <property type="molecule type" value="Genomic_DNA"/>
</dbReference>
<dbReference type="EMBL" id="CAJNOO010000186">
    <property type="protein sequence ID" value="CAF0847650.1"/>
    <property type="molecule type" value="Genomic_DNA"/>
</dbReference>
<evidence type="ECO:0000313" key="7">
    <source>
        <dbReference type="Proteomes" id="UP000663870"/>
    </source>
</evidence>
<dbReference type="Proteomes" id="UP000663882">
    <property type="component" value="Unassembled WGS sequence"/>
</dbReference>
<dbReference type="EMBL" id="CAJNOU010000278">
    <property type="protein sequence ID" value="CAF0943250.1"/>
    <property type="molecule type" value="Genomic_DNA"/>
</dbReference>
<evidence type="ECO:0000313" key="1">
    <source>
        <dbReference type="EMBL" id="CAF0847650.1"/>
    </source>
</evidence>
<dbReference type="Proteomes" id="UP000663870">
    <property type="component" value="Unassembled WGS sequence"/>
</dbReference>
<evidence type="ECO:0000313" key="6">
    <source>
        <dbReference type="Proteomes" id="UP000663823"/>
    </source>
</evidence>
<evidence type="ECO:0000313" key="2">
    <source>
        <dbReference type="EMBL" id="CAF0893315.1"/>
    </source>
</evidence>
<gene>
    <name evidence="4" type="ORF">FNK824_LOCUS14548</name>
    <name evidence="2" type="ORF">JXQ802_LOCUS8775</name>
    <name evidence="5" type="ORF">OTI717_LOCUS19327</name>
    <name evidence="1" type="ORF">RFH988_LOCUS6286</name>
    <name evidence="3" type="ORF">SEV965_LOCUS7828</name>
</gene>
<keyword evidence="7" id="KW-1185">Reference proteome</keyword>
<dbReference type="Proteomes" id="UP000663889">
    <property type="component" value="Unassembled WGS sequence"/>
</dbReference>
<protein>
    <submittedName>
        <fullName evidence="5">Uncharacterized protein</fullName>
    </submittedName>
</protein>
<dbReference type="EMBL" id="CAJOBE010002017">
    <property type="protein sequence ID" value="CAF3792907.1"/>
    <property type="molecule type" value="Genomic_DNA"/>
</dbReference>
<proteinExistence type="predicted"/>
<dbReference type="Proteomes" id="UP000663874">
    <property type="component" value="Unassembled WGS sequence"/>
</dbReference>
<dbReference type="Proteomes" id="UP000663823">
    <property type="component" value="Unassembled WGS sequence"/>
</dbReference>
<name>A0A819CKT3_9BILA</name>